<feature type="domain" description="Malectin" evidence="8">
    <location>
        <begin position="754"/>
        <end position="873"/>
    </location>
</feature>
<dbReference type="Gene3D" id="2.60.120.260">
    <property type="entry name" value="Galactose-binding domain-like"/>
    <property type="match status" value="1"/>
</dbReference>
<evidence type="ECO:0000259" key="8">
    <source>
        <dbReference type="Pfam" id="PF11721"/>
    </source>
</evidence>
<evidence type="ECO:0000256" key="3">
    <source>
        <dbReference type="ARBA" id="ARBA00023295"/>
    </source>
</evidence>
<keyword evidence="2" id="KW-0378">Hydrolase</keyword>
<evidence type="ECO:0000313" key="10">
    <source>
        <dbReference type="Proteomes" id="UP001310022"/>
    </source>
</evidence>
<sequence>MRTLFLNILLTLALAVSAFAQQEKVNFNADWLFHKGSLKDAPLKHDFDDSKWEKVHLPHTYNDQDIIDDPIGYYRGEAWYRKKFEVPTDWRHKKVSLNFEGVAIKCEIYVNDHYVGEHLGGYTSFYKDIEGLLNFGEENQLAIKTDNSENLQFTAPPVGGDFSMFGGIHRNVFLVTKNKLYFDHNFYGASGVFFQNTGLKNNKAQFKISTHYRQELPFDRQVLFRHQILDKNQKVIWKTSVDKLTHSGDISHWEIDSKANNIQTWSVEKPNLYTLKSQIIDAKDNKVIDEIEQKIGFRTVSISQQKGVLLNDEPIKLQGVARHQQYHHQGSALTDDQHQKDMLIAKDLGSNFVRISHYPHSPEIYKACDSLGMVSWSEIPCVNWVPFGQPFLDNSRTMMREMIYQNYNHPSVIIWGYHNEIWQAHEEAVLHAKAMEQISKQTDPSRLTAMAFQGTFLKNYKGKLGEEIFNVSDINGFNVYQGWYQDTYKTIDAYMDSLKSYSPNKCIMLSEFGAGADPRIWSAKPSIHDFSNRYQVDFLKPYLATHQESPWMVGYSIWILNDFERDSRKDAVPNVNNKGLISTDRQPKDAYYFVQANWSKKPMVYIEGAPMDTVVAVTEGNTFTVKLHVYGNGDKVKLRHNKESISELVLKQREVEFDIDLQKGWNKIEAIDVQNNCGYERKIFLKTVKSNTQGIEIPTEGLAINIGQTDRYFKGNERWLPASAFADDHNFEILGGEIYHQAYKGNPALRVREGIFDNIFNSDDDPMYQTFRWGVEALNMKLKTGKYKLTFYWAYPFKDQKNRPLSQAEIAWGEQDGKVATSEDIFNLRINGSLEISKLNIKKEAGVLKALEKEVICQTDKNGYIGIQFEAVHGQAFLNGIKITPMGK</sequence>
<dbReference type="RefSeq" id="WP_338239571.1">
    <property type="nucleotide sequence ID" value="NZ_BQKE01000005.1"/>
</dbReference>
<dbReference type="Gene3D" id="2.60.120.430">
    <property type="entry name" value="Galactose-binding lectin"/>
    <property type="match status" value="1"/>
</dbReference>
<comment type="similarity">
    <text evidence="1">Belongs to the glycosyl hydrolase 2 family.</text>
</comment>
<dbReference type="Proteomes" id="UP001310022">
    <property type="component" value="Unassembled WGS sequence"/>
</dbReference>
<dbReference type="InterPro" id="IPR017853">
    <property type="entry name" value="GH"/>
</dbReference>
<comment type="caution">
    <text evidence="9">The sequence shown here is derived from an EMBL/GenBank/DDBJ whole genome shotgun (WGS) entry which is preliminary data.</text>
</comment>
<evidence type="ECO:0000259" key="7">
    <source>
        <dbReference type="Pfam" id="PF02837"/>
    </source>
</evidence>
<keyword evidence="4" id="KW-0732">Signal</keyword>
<dbReference type="Pfam" id="PF02836">
    <property type="entry name" value="Glyco_hydro_2_C"/>
    <property type="match status" value="1"/>
</dbReference>
<dbReference type="GO" id="GO:0004553">
    <property type="term" value="F:hydrolase activity, hydrolyzing O-glycosyl compounds"/>
    <property type="evidence" value="ECO:0007669"/>
    <property type="project" value="InterPro"/>
</dbReference>
<evidence type="ECO:0000256" key="2">
    <source>
        <dbReference type="ARBA" id="ARBA00022801"/>
    </source>
</evidence>
<dbReference type="Pfam" id="PF00703">
    <property type="entry name" value="Glyco_hydro_2"/>
    <property type="match status" value="1"/>
</dbReference>
<dbReference type="Pfam" id="PF11721">
    <property type="entry name" value="Malectin"/>
    <property type="match status" value="1"/>
</dbReference>
<feature type="domain" description="Glycoside hydrolase family 2 immunoglobulin-like beta-sandwich" evidence="5">
    <location>
        <begin position="197"/>
        <end position="298"/>
    </location>
</feature>
<evidence type="ECO:0000259" key="6">
    <source>
        <dbReference type="Pfam" id="PF02836"/>
    </source>
</evidence>
<dbReference type="AlphaFoldDB" id="A0AAN5AN70"/>
<accession>A0AAN5AN70</accession>
<feature type="signal peptide" evidence="4">
    <location>
        <begin position="1"/>
        <end position="20"/>
    </location>
</feature>
<dbReference type="InterPro" id="IPR006104">
    <property type="entry name" value="Glyco_hydro_2_N"/>
</dbReference>
<dbReference type="InterPro" id="IPR006102">
    <property type="entry name" value="Ig-like_GH2"/>
</dbReference>
<dbReference type="InterPro" id="IPR013783">
    <property type="entry name" value="Ig-like_fold"/>
</dbReference>
<organism evidence="9 10">
    <name type="scientific">Persicobacter diffluens</name>
    <dbReference type="NCBI Taxonomy" id="981"/>
    <lineage>
        <taxon>Bacteria</taxon>
        <taxon>Pseudomonadati</taxon>
        <taxon>Bacteroidota</taxon>
        <taxon>Cytophagia</taxon>
        <taxon>Cytophagales</taxon>
        <taxon>Persicobacteraceae</taxon>
        <taxon>Persicobacter</taxon>
    </lineage>
</organism>
<dbReference type="PRINTS" id="PR00132">
    <property type="entry name" value="GLHYDRLASE2"/>
</dbReference>
<feature type="domain" description="Glycosyl hydrolases family 2 sugar binding" evidence="7">
    <location>
        <begin position="47"/>
        <end position="177"/>
    </location>
</feature>
<evidence type="ECO:0000259" key="5">
    <source>
        <dbReference type="Pfam" id="PF00703"/>
    </source>
</evidence>
<feature type="domain" description="Glycoside hydrolase family 2 catalytic" evidence="6">
    <location>
        <begin position="305"/>
        <end position="599"/>
    </location>
</feature>
<dbReference type="SUPFAM" id="SSF49303">
    <property type="entry name" value="beta-Galactosidase/glucuronidase domain"/>
    <property type="match status" value="1"/>
</dbReference>
<evidence type="ECO:0000313" key="9">
    <source>
        <dbReference type="EMBL" id="GJM64512.1"/>
    </source>
</evidence>
<dbReference type="EMBL" id="BQKE01000005">
    <property type="protein sequence ID" value="GJM64512.1"/>
    <property type="molecule type" value="Genomic_DNA"/>
</dbReference>
<feature type="chain" id="PRO_5042888036" evidence="4">
    <location>
        <begin position="21"/>
        <end position="888"/>
    </location>
</feature>
<evidence type="ECO:0000256" key="4">
    <source>
        <dbReference type="SAM" id="SignalP"/>
    </source>
</evidence>
<dbReference type="SUPFAM" id="SSF49785">
    <property type="entry name" value="Galactose-binding domain-like"/>
    <property type="match status" value="1"/>
</dbReference>
<dbReference type="InterPro" id="IPR021720">
    <property type="entry name" value="Malectin_dom"/>
</dbReference>
<evidence type="ECO:0000256" key="1">
    <source>
        <dbReference type="ARBA" id="ARBA00007401"/>
    </source>
</evidence>
<keyword evidence="10" id="KW-1185">Reference proteome</keyword>
<dbReference type="GO" id="GO:0005975">
    <property type="term" value="P:carbohydrate metabolic process"/>
    <property type="evidence" value="ECO:0007669"/>
    <property type="project" value="InterPro"/>
</dbReference>
<dbReference type="Pfam" id="PF02837">
    <property type="entry name" value="Glyco_hydro_2_N"/>
    <property type="match status" value="1"/>
</dbReference>
<dbReference type="InterPro" id="IPR036156">
    <property type="entry name" value="Beta-gal/glucu_dom_sf"/>
</dbReference>
<gene>
    <name evidence="9" type="ORF">PEDI_50640</name>
</gene>
<protein>
    <submittedName>
        <fullName evidence="9">Beta-galactosidase</fullName>
    </submittedName>
</protein>
<keyword evidence="3" id="KW-0326">Glycosidase</keyword>
<dbReference type="InterPro" id="IPR051913">
    <property type="entry name" value="GH2_Domain-Containing"/>
</dbReference>
<name>A0AAN5AN70_9BACT</name>
<dbReference type="Gene3D" id="2.60.40.10">
    <property type="entry name" value="Immunoglobulins"/>
    <property type="match status" value="1"/>
</dbReference>
<dbReference type="InterPro" id="IPR006103">
    <property type="entry name" value="Glyco_hydro_2_cat"/>
</dbReference>
<dbReference type="InterPro" id="IPR006101">
    <property type="entry name" value="Glyco_hydro_2"/>
</dbReference>
<dbReference type="Gene3D" id="3.20.20.80">
    <property type="entry name" value="Glycosidases"/>
    <property type="match status" value="1"/>
</dbReference>
<reference evidence="9 10" key="1">
    <citation type="submission" date="2021-12" db="EMBL/GenBank/DDBJ databases">
        <title>Genome sequencing of bacteria with rrn-lacking chromosome and rrn-plasmid.</title>
        <authorList>
            <person name="Anda M."/>
            <person name="Iwasaki W."/>
        </authorList>
    </citation>
    <scope>NUCLEOTIDE SEQUENCE [LARGE SCALE GENOMIC DNA]</scope>
    <source>
        <strain evidence="9 10">NBRC 15940</strain>
    </source>
</reference>
<dbReference type="PANTHER" id="PTHR42732:SF1">
    <property type="entry name" value="BETA-MANNOSIDASE"/>
    <property type="match status" value="1"/>
</dbReference>
<dbReference type="SUPFAM" id="SSF51445">
    <property type="entry name" value="(Trans)glycosidases"/>
    <property type="match status" value="1"/>
</dbReference>
<proteinExistence type="inferred from homology"/>
<dbReference type="PANTHER" id="PTHR42732">
    <property type="entry name" value="BETA-GALACTOSIDASE"/>
    <property type="match status" value="1"/>
</dbReference>
<dbReference type="InterPro" id="IPR008979">
    <property type="entry name" value="Galactose-bd-like_sf"/>
</dbReference>